<organism evidence="2 3">
    <name type="scientific">Thermoleophilum album</name>
    <dbReference type="NCBI Taxonomy" id="29539"/>
    <lineage>
        <taxon>Bacteria</taxon>
        <taxon>Bacillati</taxon>
        <taxon>Actinomycetota</taxon>
        <taxon>Thermoleophilia</taxon>
        <taxon>Thermoleophilales</taxon>
        <taxon>Thermoleophilaceae</taxon>
        <taxon>Thermoleophilum</taxon>
    </lineage>
</organism>
<keyword evidence="1" id="KW-0812">Transmembrane</keyword>
<accession>A0A1H6FXH9</accession>
<feature type="transmembrane region" description="Helical" evidence="1">
    <location>
        <begin position="56"/>
        <end position="75"/>
    </location>
</feature>
<feature type="transmembrane region" description="Helical" evidence="1">
    <location>
        <begin position="82"/>
        <end position="104"/>
    </location>
</feature>
<keyword evidence="3" id="KW-1185">Reference proteome</keyword>
<keyword evidence="1" id="KW-1133">Transmembrane helix</keyword>
<sequence length="178" mass="19182">MAVGGTEQARTRVIVHPNRDTPAAKATRLAIFALLLASIGLFAIVTIGGWSELQGAQGVTIGYIAVYALIAVMVLRWRRGVLPVAAALAVLIAVVAAIAGPAWYERDRSGFAPSDLPPDVLGTLTLAIVPVQLLLIAFALRGFAQKWNVEVELDEEEARRYHRGDWRGPARFATGTER</sequence>
<name>A0A1H6FXH9_THEAL</name>
<dbReference type="RefSeq" id="WP_093118589.1">
    <property type="nucleotide sequence ID" value="NZ_FNWJ01000002.1"/>
</dbReference>
<feature type="transmembrane region" description="Helical" evidence="1">
    <location>
        <begin position="29"/>
        <end position="50"/>
    </location>
</feature>
<gene>
    <name evidence="2" type="ORF">SAMN02745716_1972</name>
</gene>
<dbReference type="EMBL" id="FNWJ01000002">
    <property type="protein sequence ID" value="SEH15497.1"/>
    <property type="molecule type" value="Genomic_DNA"/>
</dbReference>
<dbReference type="AlphaFoldDB" id="A0A1H6FXH9"/>
<evidence type="ECO:0000313" key="3">
    <source>
        <dbReference type="Proteomes" id="UP000222056"/>
    </source>
</evidence>
<dbReference type="OrthoDB" id="5244319at2"/>
<reference evidence="3" key="1">
    <citation type="submission" date="2016-10" db="EMBL/GenBank/DDBJ databases">
        <authorList>
            <person name="Varghese N."/>
            <person name="Submissions S."/>
        </authorList>
    </citation>
    <scope>NUCLEOTIDE SEQUENCE [LARGE SCALE GENOMIC DNA]</scope>
    <source>
        <strain evidence="3">ATCC 35263</strain>
    </source>
</reference>
<evidence type="ECO:0000313" key="2">
    <source>
        <dbReference type="EMBL" id="SEH15497.1"/>
    </source>
</evidence>
<dbReference type="Proteomes" id="UP000222056">
    <property type="component" value="Unassembled WGS sequence"/>
</dbReference>
<keyword evidence="1" id="KW-0472">Membrane</keyword>
<feature type="transmembrane region" description="Helical" evidence="1">
    <location>
        <begin position="124"/>
        <end position="144"/>
    </location>
</feature>
<proteinExistence type="predicted"/>
<evidence type="ECO:0000256" key="1">
    <source>
        <dbReference type="SAM" id="Phobius"/>
    </source>
</evidence>
<protein>
    <submittedName>
        <fullName evidence="2">Uncharacterized protein</fullName>
    </submittedName>
</protein>